<dbReference type="InterPro" id="IPR036291">
    <property type="entry name" value="NAD(P)-bd_dom_sf"/>
</dbReference>
<dbReference type="Proteomes" id="UP000219331">
    <property type="component" value="Unassembled WGS sequence"/>
</dbReference>
<reference evidence="3 4" key="1">
    <citation type="submission" date="2017-08" db="EMBL/GenBank/DDBJ databases">
        <authorList>
            <person name="de Groot N.N."/>
        </authorList>
    </citation>
    <scope>NUCLEOTIDE SEQUENCE [LARGE SCALE GENOMIC DNA]</scope>
    <source>
        <strain evidence="3 4">USBA 352</strain>
    </source>
</reference>
<proteinExistence type="predicted"/>
<evidence type="ECO:0000256" key="1">
    <source>
        <dbReference type="SAM" id="Phobius"/>
    </source>
</evidence>
<dbReference type="RefSeq" id="WP_097176132.1">
    <property type="nucleotide sequence ID" value="NZ_OBML01000012.1"/>
</dbReference>
<dbReference type="EMBL" id="OBML01000012">
    <property type="protein sequence ID" value="SOC22580.1"/>
    <property type="molecule type" value="Genomic_DNA"/>
</dbReference>
<dbReference type="OrthoDB" id="5377001at2"/>
<dbReference type="SUPFAM" id="SSF51735">
    <property type="entry name" value="NAD(P)-binding Rossmann-fold domains"/>
    <property type="match status" value="1"/>
</dbReference>
<evidence type="ECO:0000313" key="3">
    <source>
        <dbReference type="EMBL" id="SOC22580.1"/>
    </source>
</evidence>
<keyword evidence="1" id="KW-0472">Membrane</keyword>
<organism evidence="3 4">
    <name type="scientific">Stappia indica</name>
    <dbReference type="NCBI Taxonomy" id="538381"/>
    <lineage>
        <taxon>Bacteria</taxon>
        <taxon>Pseudomonadati</taxon>
        <taxon>Pseudomonadota</taxon>
        <taxon>Alphaproteobacteria</taxon>
        <taxon>Hyphomicrobiales</taxon>
        <taxon>Stappiaceae</taxon>
        <taxon>Stappia</taxon>
    </lineage>
</organism>
<dbReference type="InterPro" id="IPR016040">
    <property type="entry name" value="NAD(P)-bd_dom"/>
</dbReference>
<keyword evidence="1" id="KW-0812">Transmembrane</keyword>
<evidence type="ECO:0000259" key="2">
    <source>
        <dbReference type="Pfam" id="PF13460"/>
    </source>
</evidence>
<protein>
    <submittedName>
        <fullName evidence="3">Nucleoside-diphosphate-sugar epimerase</fullName>
    </submittedName>
</protein>
<name>A0A285TPG3_9HYPH</name>
<feature type="transmembrane region" description="Helical" evidence="1">
    <location>
        <begin position="365"/>
        <end position="386"/>
    </location>
</feature>
<sequence>MAAAAPTIAVLGASGLIGHAVALDLMDRGFPVAAFARRFTGAQKAALGASAVEAPLVDLDARGLAALLAGRGVDILVNCIGVLQDMPGKGTARDAHGGFVSRLLAAMGQEGARPQLLVQLSIPGTPESDRTAFSATKREAERLIADSAIPFAILRPGFVVAPVAYGGSALIRGLAALPVRLPQQEASRPFAATDVADISRSIVFLAEAWGEGRRDWRETWEIMERRPHTVGEVVEAFRARIGGPVPRWRLPGALLSLGARAGDLAARLGWAPPVRSTALAEMRRGVAGDPAPWSAATSLEPRSLEAALARYPAGVQELWFARLYMLKPAILGILVVFWFVSGLIALTVAFDAAVAILTAHDFPPLLAKAITVVTCFADMSIGAAIAARRSCRAGLLAGIALSLFYMAGAAVLTPDMWIEPLGALVKTGPAIVLMLVALAILDDR</sequence>
<feature type="transmembrane region" description="Helical" evidence="1">
    <location>
        <begin position="329"/>
        <end position="359"/>
    </location>
</feature>
<accession>A0A285TPG3</accession>
<evidence type="ECO:0000313" key="4">
    <source>
        <dbReference type="Proteomes" id="UP000219331"/>
    </source>
</evidence>
<gene>
    <name evidence="3" type="ORF">SAMN05421512_112101</name>
</gene>
<dbReference type="Gene3D" id="3.40.50.720">
    <property type="entry name" value="NAD(P)-binding Rossmann-like Domain"/>
    <property type="match status" value="1"/>
</dbReference>
<feature type="transmembrane region" description="Helical" evidence="1">
    <location>
        <begin position="393"/>
        <end position="411"/>
    </location>
</feature>
<dbReference type="InterPro" id="IPR025695">
    <property type="entry name" value="DoxX-like"/>
</dbReference>
<dbReference type="Pfam" id="PF13460">
    <property type="entry name" value="NAD_binding_10"/>
    <property type="match status" value="1"/>
</dbReference>
<dbReference type="AlphaFoldDB" id="A0A285TPG3"/>
<feature type="domain" description="NAD(P)-binding" evidence="2">
    <location>
        <begin position="12"/>
        <end position="159"/>
    </location>
</feature>
<feature type="transmembrane region" description="Helical" evidence="1">
    <location>
        <begin position="423"/>
        <end position="441"/>
    </location>
</feature>
<keyword evidence="4" id="KW-1185">Reference proteome</keyword>
<dbReference type="Pfam" id="PF13781">
    <property type="entry name" value="DoxX_3"/>
    <property type="match status" value="1"/>
</dbReference>
<dbReference type="STRING" id="538381.GCA_001696535_00826"/>
<keyword evidence="1" id="KW-1133">Transmembrane helix</keyword>